<evidence type="ECO:0000313" key="4">
    <source>
        <dbReference type="EMBL" id="MDR7275516.1"/>
    </source>
</evidence>
<evidence type="ECO:0000256" key="1">
    <source>
        <dbReference type="ARBA" id="ARBA00022505"/>
    </source>
</evidence>
<name>A0AAE4C8G7_9ACTN</name>
<dbReference type="EMBL" id="JAVDYB010000001">
    <property type="protein sequence ID" value="MDR7275516.1"/>
    <property type="molecule type" value="Genomic_DNA"/>
</dbReference>
<dbReference type="Pfam" id="PF02738">
    <property type="entry name" value="MoCoBD_1"/>
    <property type="match status" value="1"/>
</dbReference>
<organism evidence="4 5">
    <name type="scientific">Catenuloplanes atrovinosus</name>
    <dbReference type="NCBI Taxonomy" id="137266"/>
    <lineage>
        <taxon>Bacteria</taxon>
        <taxon>Bacillati</taxon>
        <taxon>Actinomycetota</taxon>
        <taxon>Actinomycetes</taxon>
        <taxon>Micromonosporales</taxon>
        <taxon>Micromonosporaceae</taxon>
        <taxon>Catenuloplanes</taxon>
    </lineage>
</organism>
<accession>A0AAE4C8G7</accession>
<dbReference type="PANTHER" id="PTHR11908:SF132">
    <property type="entry name" value="ALDEHYDE OXIDASE 1-RELATED"/>
    <property type="match status" value="1"/>
</dbReference>
<dbReference type="PANTHER" id="PTHR11908">
    <property type="entry name" value="XANTHINE DEHYDROGENASE"/>
    <property type="match status" value="1"/>
</dbReference>
<dbReference type="Pfam" id="PF01315">
    <property type="entry name" value="Ald_Xan_dh_C"/>
    <property type="match status" value="1"/>
</dbReference>
<dbReference type="Gene3D" id="3.90.1170.50">
    <property type="entry name" value="Aldehyde oxidase/xanthine dehydrogenase, a/b hammerhead"/>
    <property type="match status" value="1"/>
</dbReference>
<evidence type="ECO:0000313" key="5">
    <source>
        <dbReference type="Proteomes" id="UP001183643"/>
    </source>
</evidence>
<dbReference type="Gene3D" id="3.30.365.10">
    <property type="entry name" value="Aldehyde oxidase/xanthine dehydrogenase, molybdopterin binding domain"/>
    <property type="match status" value="4"/>
</dbReference>
<evidence type="ECO:0000259" key="3">
    <source>
        <dbReference type="SMART" id="SM01008"/>
    </source>
</evidence>
<keyword evidence="2 4" id="KW-0560">Oxidoreductase</keyword>
<dbReference type="SMART" id="SM01008">
    <property type="entry name" value="Ald_Xan_dh_C"/>
    <property type="match status" value="1"/>
</dbReference>
<dbReference type="AlphaFoldDB" id="A0AAE4C8G7"/>
<feature type="domain" description="Aldehyde oxidase/xanthine dehydrogenase a/b hammerhead" evidence="3">
    <location>
        <begin position="24"/>
        <end position="126"/>
    </location>
</feature>
<dbReference type="Pfam" id="PF20256">
    <property type="entry name" value="MoCoBD_2"/>
    <property type="match status" value="2"/>
</dbReference>
<evidence type="ECO:0000256" key="2">
    <source>
        <dbReference type="ARBA" id="ARBA00023002"/>
    </source>
</evidence>
<dbReference type="InterPro" id="IPR046867">
    <property type="entry name" value="AldOxase/xan_DH_MoCoBD2"/>
</dbReference>
<dbReference type="InterPro" id="IPR037165">
    <property type="entry name" value="AldOxase/xan_DH_Mopterin-bd_sf"/>
</dbReference>
<proteinExistence type="predicted"/>
<dbReference type="EC" id="1.17.1.4" evidence="4"/>
<dbReference type="GO" id="GO:0005506">
    <property type="term" value="F:iron ion binding"/>
    <property type="evidence" value="ECO:0007669"/>
    <property type="project" value="InterPro"/>
</dbReference>
<dbReference type="Proteomes" id="UP001183643">
    <property type="component" value="Unassembled WGS sequence"/>
</dbReference>
<dbReference type="InterPro" id="IPR016208">
    <property type="entry name" value="Ald_Oxase/xanthine_DH-like"/>
</dbReference>
<reference evidence="4" key="1">
    <citation type="submission" date="2023-07" db="EMBL/GenBank/DDBJ databases">
        <title>Sequencing the genomes of 1000 actinobacteria strains.</title>
        <authorList>
            <person name="Klenk H.-P."/>
        </authorList>
    </citation>
    <scope>NUCLEOTIDE SEQUENCE</scope>
    <source>
        <strain evidence="4">DSM 44707</strain>
    </source>
</reference>
<comment type="caution">
    <text evidence="4">The sequence shown here is derived from an EMBL/GenBank/DDBJ whole genome shotgun (WGS) entry which is preliminary data.</text>
</comment>
<dbReference type="SUPFAM" id="SSF56003">
    <property type="entry name" value="Molybdenum cofactor-binding domain"/>
    <property type="match status" value="1"/>
</dbReference>
<protein>
    <submittedName>
        <fullName evidence="4">Xanthine dehydrogenase YagR molybdenum-binding subunit</fullName>
        <ecNumber evidence="4">1.17.1.4</ecNumber>
    </submittedName>
</protein>
<dbReference type="InterPro" id="IPR008274">
    <property type="entry name" value="AldOxase/xan_DH_MoCoBD1"/>
</dbReference>
<dbReference type="SUPFAM" id="SSF54665">
    <property type="entry name" value="CO dehydrogenase molybdoprotein N-domain-like"/>
    <property type="match status" value="1"/>
</dbReference>
<gene>
    <name evidence="4" type="ORF">J2S41_002294</name>
</gene>
<sequence>MTVTLPGHALGTPLARVEGPEKVTGAARYAVEYPVENAAHAWIVRSPVARGRLRDVELDPTLDGVLAVLWHGNAPELRKPQDPELYVLQDERISYRGQVIALVVAETLEAARRAAQSAVLDIGEEPHDVVLRADHPDLYTPDVVNPGFPAETAQGDAEAALAAAPVTVDVTYTTPALHNNPMEPHATIAVWDGDEDLTLYDSNQGPWPVAADVASTLGLDPARVRIVAEHVGGGFGSKGSARPNAILAAMAARVTGRPVKLALPRQALFSLVGHRTPTIQRVRLGAGPDGTLTAITHDAISQSSRIFEFAEQTAVVTRHMYAAANRRTGHRLVRLDVPTPRWMRAPGEAPGMVALECAMDELAAALDLDPIELRVRNEPGVEPEEGAPFTSRNYLRCLREGARRFGWDGRDHRPARRREGEWWRGTGVAGATYPAMAAPCTARARRLPDGRVEVSVAATDLGTGARTVLTQIAADALGLPVDRVTVRIGDTALPKAPVAGGSSGTASWGWAVDGACRTLREGTADECVFDTAELVEARGNEGRHAFGAHYAAVRVSAVTGEVRVDRLFGMYAVGRVLNPRTARSQFIGGMTMGMGMALHEEGVLDPHTGDWVNHDLADYHIPAHADVRDIDAAWIDEHDDQLNPMGSKGIGEIGIVGSPAAILNAIWHATGIRIRDLPARMDRILPHLP</sequence>
<keyword evidence="1" id="KW-0500">Molybdenum</keyword>
<dbReference type="GO" id="GO:0004854">
    <property type="term" value="F:xanthine dehydrogenase activity"/>
    <property type="evidence" value="ECO:0007669"/>
    <property type="project" value="UniProtKB-EC"/>
</dbReference>
<dbReference type="InterPro" id="IPR036856">
    <property type="entry name" value="Ald_Oxase/Xan_DH_a/b_sf"/>
</dbReference>
<keyword evidence="5" id="KW-1185">Reference proteome</keyword>
<dbReference type="RefSeq" id="WP_310366557.1">
    <property type="nucleotide sequence ID" value="NZ_JAVDYB010000001.1"/>
</dbReference>
<dbReference type="InterPro" id="IPR000674">
    <property type="entry name" value="Ald_Oxase/Xan_DH_a/b"/>
</dbReference>